<name>A0A512BS64_9HYPH</name>
<evidence type="ECO:0000313" key="22">
    <source>
        <dbReference type="Proteomes" id="UP000321085"/>
    </source>
</evidence>
<feature type="transmembrane region" description="Helical" evidence="18">
    <location>
        <begin position="518"/>
        <end position="540"/>
    </location>
</feature>
<dbReference type="EC" id="7.1.1.9" evidence="18"/>
<evidence type="ECO:0000256" key="6">
    <source>
        <dbReference type="ARBA" id="ARBA00022617"/>
    </source>
</evidence>
<feature type="transmembrane region" description="Helical" evidence="18">
    <location>
        <begin position="246"/>
        <end position="276"/>
    </location>
</feature>
<dbReference type="InterPro" id="IPR000883">
    <property type="entry name" value="Cyt_C_Oxase_1"/>
</dbReference>
<evidence type="ECO:0000256" key="12">
    <source>
        <dbReference type="ARBA" id="ARBA00022989"/>
    </source>
</evidence>
<evidence type="ECO:0000256" key="5">
    <source>
        <dbReference type="ARBA" id="ARBA00022475"/>
    </source>
</evidence>
<accession>A0A512BS64</accession>
<keyword evidence="5 18" id="KW-1003">Cell membrane</keyword>
<feature type="transmembrane region" description="Helical" evidence="18">
    <location>
        <begin position="334"/>
        <end position="354"/>
    </location>
</feature>
<keyword evidence="7 17" id="KW-0679">Respiratory chain</keyword>
<evidence type="ECO:0000256" key="9">
    <source>
        <dbReference type="ARBA" id="ARBA00022723"/>
    </source>
</evidence>
<reference evidence="21 22" key="1">
    <citation type="submission" date="2019-07" db="EMBL/GenBank/DDBJ databases">
        <title>Whole genome shotgun sequence of Microvirga aerophila NBRC 106136.</title>
        <authorList>
            <person name="Hosoyama A."/>
            <person name="Uohara A."/>
            <person name="Ohji S."/>
            <person name="Ichikawa N."/>
        </authorList>
    </citation>
    <scope>NUCLEOTIDE SEQUENCE [LARGE SCALE GENOMIC DNA]</scope>
    <source>
        <strain evidence="21 22">NBRC 106136</strain>
    </source>
</reference>
<protein>
    <recommendedName>
        <fullName evidence="18">Cytochrome c oxidase subunit 1</fullName>
        <ecNumber evidence="18">7.1.1.9</ecNumber>
    </recommendedName>
</protein>
<feature type="transmembrane region" description="Helical" evidence="18">
    <location>
        <begin position="439"/>
        <end position="461"/>
    </location>
</feature>
<comment type="function">
    <text evidence="18">Cytochrome c oxidase is the component of the respiratory chain that catalyzes the reduction of oxygen to water. Subunits 1-3 form the functional core of the enzyme complex. CO I is the catalytic subunit of the enzyme. Electrons originating in cytochrome c are transferred via the copper A center of subunit 2 and heme A of subunit 1 to the bimetallic center formed by heme A3 and copper B.</text>
</comment>
<dbReference type="GO" id="GO:0006119">
    <property type="term" value="P:oxidative phosphorylation"/>
    <property type="evidence" value="ECO:0007669"/>
    <property type="project" value="UniProtKB-UniPathway"/>
</dbReference>
<dbReference type="PANTHER" id="PTHR10422">
    <property type="entry name" value="CYTOCHROME C OXIDASE SUBUNIT 1"/>
    <property type="match status" value="1"/>
</dbReference>
<keyword evidence="4 17" id="KW-0813">Transport</keyword>
<keyword evidence="14 18" id="KW-0186">Copper</keyword>
<evidence type="ECO:0000256" key="16">
    <source>
        <dbReference type="ARBA" id="ARBA00047816"/>
    </source>
</evidence>
<keyword evidence="10" id="KW-1278">Translocase</keyword>
<dbReference type="CDD" id="cd01662">
    <property type="entry name" value="Ubiquinol_Oxidase_I"/>
    <property type="match status" value="1"/>
</dbReference>
<dbReference type="NCBIfam" id="TIGR02891">
    <property type="entry name" value="CtaD_CoxA"/>
    <property type="match status" value="1"/>
</dbReference>
<feature type="transmembrane region" description="Helical" evidence="18">
    <location>
        <begin position="473"/>
        <end position="498"/>
    </location>
</feature>
<feature type="transmembrane region" description="Helical" evidence="18">
    <location>
        <begin position="127"/>
        <end position="152"/>
    </location>
</feature>
<dbReference type="PANTHER" id="PTHR10422:SF35">
    <property type="entry name" value="CYTOCHROME BO(3) UBIQUINOL OXIDASE SUBUNIT 1"/>
    <property type="match status" value="1"/>
</dbReference>
<sequence length="672" mass="74329">MTQTLAPHDVALDAVPEPTRLLTGQPAGMPGVQSEADAPPDPRELRDDQVDGQELTARLARTWGTRKGIIGALSTVDHKIIGRRYIITAFIFLFLGGLSAVAMRMQLARPESGLIGPDLYNQLFTMHGTTMMFLFGVPIGEAFAVFLLPLMLGTRNIAFARLNAYSYYVYLFGGAMIWFAFMLNIGPDVGWFAYVPLSGPEFSPGKRVDFWAQMITFTEVAGIAVAVQIVVTVFKMRAPGMTLDRIPLFVWAELVNAFIIIFALPAVVTASVMLIMDRLVGTHFFNPAEGGDALLYQHLFWFFGHPEVYIIFIPATGWVSAIVVTFSRRQAFGYIPLVLSMIATGFLSFGLWVHHMFTTGLPQLGASFFTASSMLIAIPNGIQIFCWIATLWDGRPVFRTPLLFVMGFFFIFVAGGLSGIMLASVPIDAQVHDTMFVVAHFHYVLIGGNVFPLLGAVYYWFPKFTGRMMSERLGKWHFWLAFIGFNITFFPMHITGLMGMPRRVYTYLPEMGWGNLNLISTLGATMLFASFVVFLVNVVVSARRGALAGPNPWDAGTLEWATSSPPLPQNFDRIPVVTNREPLWAHRNTLPVVAGLSVENREVIISTATAGRADLKESSPEPSIWPFLAAIATTVTFIGSIFTPWAIVWGGLPTTITLLGWFWPKGVKEDEA</sequence>
<evidence type="ECO:0000313" key="21">
    <source>
        <dbReference type="EMBL" id="GEO14838.1"/>
    </source>
</evidence>
<evidence type="ECO:0000256" key="8">
    <source>
        <dbReference type="ARBA" id="ARBA00022692"/>
    </source>
</evidence>
<dbReference type="InterPro" id="IPR023615">
    <property type="entry name" value="Cyt_c_Oxase_su1_BS"/>
</dbReference>
<comment type="pathway">
    <text evidence="2 18">Energy metabolism; oxidative phosphorylation.</text>
</comment>
<keyword evidence="15 18" id="KW-0472">Membrane</keyword>
<dbReference type="PRINTS" id="PR01165">
    <property type="entry name" value="CYCOXIDASEI"/>
</dbReference>
<comment type="subcellular location">
    <subcellularLocation>
        <location evidence="1 18">Cell membrane</location>
        <topology evidence="1 18">Multi-pass membrane protein</topology>
    </subcellularLocation>
</comment>
<keyword evidence="11 17" id="KW-0249">Electron transport</keyword>
<evidence type="ECO:0000256" key="14">
    <source>
        <dbReference type="ARBA" id="ARBA00023008"/>
    </source>
</evidence>
<feature type="transmembrane region" description="Helical" evidence="18">
    <location>
        <begin position="402"/>
        <end position="427"/>
    </location>
</feature>
<feature type="transmembrane region" description="Helical" evidence="18">
    <location>
        <begin position="366"/>
        <end position="390"/>
    </location>
</feature>
<dbReference type="UniPathway" id="UPA00705"/>
<dbReference type="EMBL" id="BJYU01000031">
    <property type="protein sequence ID" value="GEO14838.1"/>
    <property type="molecule type" value="Genomic_DNA"/>
</dbReference>
<evidence type="ECO:0000256" key="18">
    <source>
        <dbReference type="RuleBase" id="RU363061"/>
    </source>
</evidence>
<dbReference type="InterPro" id="IPR014241">
    <property type="entry name" value="Cyt_c_oxidase_su1_bac"/>
</dbReference>
<dbReference type="GO" id="GO:0046872">
    <property type="term" value="F:metal ion binding"/>
    <property type="evidence" value="ECO:0007669"/>
    <property type="project" value="UniProtKB-KW"/>
</dbReference>
<evidence type="ECO:0000256" key="19">
    <source>
        <dbReference type="SAM" id="MobiDB-lite"/>
    </source>
</evidence>
<evidence type="ECO:0000256" key="1">
    <source>
        <dbReference type="ARBA" id="ARBA00004651"/>
    </source>
</evidence>
<organism evidence="21 22">
    <name type="scientific">Microvirga aerophila</name>
    <dbReference type="NCBI Taxonomy" id="670291"/>
    <lineage>
        <taxon>Bacteria</taxon>
        <taxon>Pseudomonadati</taxon>
        <taxon>Pseudomonadota</taxon>
        <taxon>Alphaproteobacteria</taxon>
        <taxon>Hyphomicrobiales</taxon>
        <taxon>Methylobacteriaceae</taxon>
        <taxon>Microvirga</taxon>
    </lineage>
</organism>
<dbReference type="AlphaFoldDB" id="A0A512BS64"/>
<evidence type="ECO:0000256" key="4">
    <source>
        <dbReference type="ARBA" id="ARBA00022448"/>
    </source>
</evidence>
<evidence type="ECO:0000256" key="11">
    <source>
        <dbReference type="ARBA" id="ARBA00022982"/>
    </source>
</evidence>
<keyword evidence="6 17" id="KW-0349">Heme</keyword>
<dbReference type="PROSITE" id="PS50855">
    <property type="entry name" value="COX1"/>
    <property type="match status" value="1"/>
</dbReference>
<evidence type="ECO:0000256" key="2">
    <source>
        <dbReference type="ARBA" id="ARBA00004673"/>
    </source>
</evidence>
<feature type="transmembrane region" description="Helical" evidence="18">
    <location>
        <begin position="85"/>
        <end position="107"/>
    </location>
</feature>
<comment type="caution">
    <text evidence="21">The sequence shown here is derived from an EMBL/GenBank/DDBJ whole genome shotgun (WGS) entry which is preliminary data.</text>
</comment>
<feature type="region of interest" description="Disordered" evidence="19">
    <location>
        <begin position="16"/>
        <end position="47"/>
    </location>
</feature>
<evidence type="ECO:0000256" key="15">
    <source>
        <dbReference type="ARBA" id="ARBA00023136"/>
    </source>
</evidence>
<keyword evidence="22" id="KW-1185">Reference proteome</keyword>
<dbReference type="InterPro" id="IPR023616">
    <property type="entry name" value="Cyt_c_oxase-like_su1_dom"/>
</dbReference>
<feature type="domain" description="Cytochrome oxidase subunit I profile" evidence="20">
    <location>
        <begin position="63"/>
        <end position="578"/>
    </location>
</feature>
<feature type="transmembrane region" description="Helical" evidence="18">
    <location>
        <begin position="164"/>
        <end position="185"/>
    </location>
</feature>
<dbReference type="GO" id="GO:0022904">
    <property type="term" value="P:respiratory electron transport chain"/>
    <property type="evidence" value="ECO:0007669"/>
    <property type="project" value="TreeGrafter"/>
</dbReference>
<dbReference type="GO" id="GO:0015990">
    <property type="term" value="P:electron transport coupled proton transport"/>
    <property type="evidence" value="ECO:0007669"/>
    <property type="project" value="InterPro"/>
</dbReference>
<feature type="transmembrane region" description="Helical" evidence="18">
    <location>
        <begin position="210"/>
        <end position="234"/>
    </location>
</feature>
<evidence type="ECO:0000256" key="7">
    <source>
        <dbReference type="ARBA" id="ARBA00022660"/>
    </source>
</evidence>
<feature type="transmembrane region" description="Helical" evidence="18">
    <location>
        <begin position="308"/>
        <end position="327"/>
    </location>
</feature>
<keyword evidence="9 18" id="KW-0479">Metal-binding</keyword>
<dbReference type="InterPro" id="IPR036927">
    <property type="entry name" value="Cyt_c_oxase-like_su1_sf"/>
</dbReference>
<comment type="similarity">
    <text evidence="3 17">Belongs to the heme-copper respiratory oxidase family.</text>
</comment>
<comment type="catalytic activity">
    <reaction evidence="16 18">
        <text>4 Fe(II)-[cytochrome c] + O2 + 8 H(+)(in) = 4 Fe(III)-[cytochrome c] + 2 H2O + 4 H(+)(out)</text>
        <dbReference type="Rhea" id="RHEA:11436"/>
        <dbReference type="Rhea" id="RHEA-COMP:10350"/>
        <dbReference type="Rhea" id="RHEA-COMP:14399"/>
        <dbReference type="ChEBI" id="CHEBI:15377"/>
        <dbReference type="ChEBI" id="CHEBI:15378"/>
        <dbReference type="ChEBI" id="CHEBI:15379"/>
        <dbReference type="ChEBI" id="CHEBI:29033"/>
        <dbReference type="ChEBI" id="CHEBI:29034"/>
        <dbReference type="EC" id="7.1.1.9"/>
    </reaction>
</comment>
<dbReference type="PROSITE" id="PS00077">
    <property type="entry name" value="COX1_CUB"/>
    <property type="match status" value="1"/>
</dbReference>
<dbReference type="Pfam" id="PF00115">
    <property type="entry name" value="COX1"/>
    <property type="match status" value="1"/>
</dbReference>
<proteinExistence type="inferred from homology"/>
<evidence type="ECO:0000259" key="20">
    <source>
        <dbReference type="PROSITE" id="PS50855"/>
    </source>
</evidence>
<evidence type="ECO:0000256" key="3">
    <source>
        <dbReference type="ARBA" id="ARBA00009578"/>
    </source>
</evidence>
<gene>
    <name evidence="21" type="ORF">MAE02_25340</name>
</gene>
<evidence type="ECO:0000256" key="13">
    <source>
        <dbReference type="ARBA" id="ARBA00023004"/>
    </source>
</evidence>
<evidence type="ECO:0000256" key="17">
    <source>
        <dbReference type="RuleBase" id="RU000370"/>
    </source>
</evidence>
<dbReference type="GO" id="GO:0020037">
    <property type="term" value="F:heme binding"/>
    <property type="evidence" value="ECO:0007669"/>
    <property type="project" value="InterPro"/>
</dbReference>
<keyword evidence="13 18" id="KW-0408">Iron</keyword>
<dbReference type="Proteomes" id="UP000321085">
    <property type="component" value="Unassembled WGS sequence"/>
</dbReference>
<dbReference type="Gene3D" id="1.20.210.10">
    <property type="entry name" value="Cytochrome c oxidase-like, subunit I domain"/>
    <property type="match status" value="1"/>
</dbReference>
<keyword evidence="12 18" id="KW-1133">Transmembrane helix</keyword>
<dbReference type="SUPFAM" id="SSF81442">
    <property type="entry name" value="Cytochrome c oxidase subunit I-like"/>
    <property type="match status" value="1"/>
</dbReference>
<dbReference type="GO" id="GO:0004129">
    <property type="term" value="F:cytochrome-c oxidase activity"/>
    <property type="evidence" value="ECO:0007669"/>
    <property type="project" value="UniProtKB-EC"/>
</dbReference>
<evidence type="ECO:0000256" key="10">
    <source>
        <dbReference type="ARBA" id="ARBA00022967"/>
    </source>
</evidence>
<dbReference type="GO" id="GO:0005886">
    <property type="term" value="C:plasma membrane"/>
    <property type="evidence" value="ECO:0007669"/>
    <property type="project" value="UniProtKB-SubCell"/>
</dbReference>
<keyword evidence="8 17" id="KW-0812">Transmembrane</keyword>